<gene>
    <name evidence="2" type="ORF">RDB_LOCUS120122</name>
    <name evidence="1" type="ORF">RDB_LOCUS41797</name>
</gene>
<evidence type="ECO:0000313" key="2">
    <source>
        <dbReference type="EMBL" id="CAE6498985.1"/>
    </source>
</evidence>
<comment type="caution">
    <text evidence="1">The sequence shown here is derived from an EMBL/GenBank/DDBJ whole genome shotgun (WGS) entry which is preliminary data.</text>
</comment>
<dbReference type="EMBL" id="CAJMWY010003115">
    <property type="protein sequence ID" value="CAE6498985.1"/>
    <property type="molecule type" value="Genomic_DNA"/>
</dbReference>
<proteinExistence type="predicted"/>
<dbReference type="Proteomes" id="UP000663861">
    <property type="component" value="Unassembled WGS sequence"/>
</dbReference>
<protein>
    <submittedName>
        <fullName evidence="1">Uncharacterized protein</fullName>
    </submittedName>
</protein>
<accession>A0A8H3ARY4</accession>
<evidence type="ECO:0000313" key="3">
    <source>
        <dbReference type="Proteomes" id="UP000663888"/>
    </source>
</evidence>
<name>A0A8H3ARY4_9AGAM</name>
<sequence length="158" mass="18364">MLFPANILALVFWFALTMKLFHRAIWMHRRFSDTFNIRYHTPRGEANRTITLAYHSNEKYCFLVNGKELFKTMRDHFTLQDVPPGHCIAIWDAAGDLIIVAQRALSGILVPRLTKDDNVILDSTEINTMLLYWSKHKCRLEDDPGFQHPLLLTAPIHC</sequence>
<organism evidence="1 3">
    <name type="scientific">Rhizoctonia solani</name>
    <dbReference type="NCBI Taxonomy" id="456999"/>
    <lineage>
        <taxon>Eukaryota</taxon>
        <taxon>Fungi</taxon>
        <taxon>Dikarya</taxon>
        <taxon>Basidiomycota</taxon>
        <taxon>Agaricomycotina</taxon>
        <taxon>Agaricomycetes</taxon>
        <taxon>Cantharellales</taxon>
        <taxon>Ceratobasidiaceae</taxon>
        <taxon>Rhizoctonia</taxon>
    </lineage>
</organism>
<reference evidence="1" key="1">
    <citation type="submission" date="2021-01" db="EMBL/GenBank/DDBJ databases">
        <authorList>
            <person name="Kaushik A."/>
        </authorList>
    </citation>
    <scope>NUCLEOTIDE SEQUENCE</scope>
    <source>
        <strain evidence="1">AG4-R118</strain>
        <strain evidence="2">AG4-RS23</strain>
    </source>
</reference>
<dbReference type="AlphaFoldDB" id="A0A8H3ARY4"/>
<evidence type="ECO:0000313" key="1">
    <source>
        <dbReference type="EMBL" id="CAE6435537.1"/>
    </source>
</evidence>
<dbReference type="Proteomes" id="UP000663888">
    <property type="component" value="Unassembled WGS sequence"/>
</dbReference>
<dbReference type="EMBL" id="CAJMWX010000851">
    <property type="protein sequence ID" value="CAE6435537.1"/>
    <property type="molecule type" value="Genomic_DNA"/>
</dbReference>